<evidence type="ECO:0000256" key="5">
    <source>
        <dbReference type="RuleBase" id="RU000411"/>
    </source>
</evidence>
<dbReference type="PaxDb" id="65489-OBART11G07460.1"/>
<keyword evidence="3" id="KW-0722">Serine protease inhibitor</keyword>
<dbReference type="CDD" id="cd02043">
    <property type="entry name" value="serpinP_plants"/>
    <property type="match status" value="1"/>
</dbReference>
<comment type="function">
    <text evidence="4">Probable serine protease inhibitor.</text>
</comment>
<accession>A0A0D3HJV1</accession>
<dbReference type="InterPro" id="IPR000215">
    <property type="entry name" value="Serpin_fam"/>
</dbReference>
<dbReference type="SMART" id="SM00093">
    <property type="entry name" value="SERPIN"/>
    <property type="match status" value="1"/>
</dbReference>
<dbReference type="HOGENOM" id="CLU_023330_4_0_1"/>
<dbReference type="STRING" id="65489.A0A0D3HJV1"/>
<dbReference type="Gene3D" id="3.30.497.10">
    <property type="entry name" value="Antithrombin, subunit I, domain 2"/>
    <property type="match status" value="1"/>
</dbReference>
<keyword evidence="8" id="KW-1185">Reference proteome</keyword>
<keyword evidence="2" id="KW-0646">Protease inhibitor</keyword>
<proteinExistence type="inferred from homology"/>
<evidence type="ECO:0000256" key="4">
    <source>
        <dbReference type="ARBA" id="ARBA00049586"/>
    </source>
</evidence>
<evidence type="ECO:0000256" key="1">
    <source>
        <dbReference type="ARBA" id="ARBA00009500"/>
    </source>
</evidence>
<dbReference type="Gene3D" id="6.20.40.10">
    <property type="match status" value="1"/>
</dbReference>
<dbReference type="InterPro" id="IPR023796">
    <property type="entry name" value="Serpin_dom"/>
</dbReference>
<dbReference type="InterPro" id="IPR036186">
    <property type="entry name" value="Serpin_sf"/>
</dbReference>
<reference evidence="7" key="2">
    <citation type="submission" date="2015-03" db="UniProtKB">
        <authorList>
            <consortium name="EnsemblPlants"/>
        </authorList>
    </citation>
    <scope>IDENTIFICATION</scope>
</reference>
<organism evidence="7">
    <name type="scientific">Oryza barthii</name>
    <dbReference type="NCBI Taxonomy" id="65489"/>
    <lineage>
        <taxon>Eukaryota</taxon>
        <taxon>Viridiplantae</taxon>
        <taxon>Streptophyta</taxon>
        <taxon>Embryophyta</taxon>
        <taxon>Tracheophyta</taxon>
        <taxon>Spermatophyta</taxon>
        <taxon>Magnoliopsida</taxon>
        <taxon>Liliopsida</taxon>
        <taxon>Poales</taxon>
        <taxon>Poaceae</taxon>
        <taxon>BOP clade</taxon>
        <taxon>Oryzoideae</taxon>
        <taxon>Oryzeae</taxon>
        <taxon>Oryzinae</taxon>
        <taxon>Oryza</taxon>
    </lineage>
</organism>
<sequence>MEDAGDCAMTAFALRLAKHLSDDSNGGAGEGNNKNLVFSPVSLYAALALVAAGARGTTLHELLALLGAASLDDLEESVRRAVEVGLADESSASGGPRVAYACGVWHDEMLALKPAYRAAAVESYKAETRAANFHGQVCRIFIALVCDFVLRSPTFVDRLMDIVRLIDLVSQKFNVQPENERTEINEWVSKATNELIPEILPEKSVHSLTALVLVNAIYFKGNWSMPFPRKSTTTGKFHRLDGCSVDAPFMTSRRKQYVGWYDGFKVLKLPYHQPATTRHGADDDTAAPATIPSYYEEEEEEEEHVGLSMCTFLPDARDGLPALVDEMASSSGAGSFLRGHRPTRRCEVGELRVPRFKVSFYSQINEVLKGMGVEAAFDVHKADLSGMVDGGQQGGLVVEKVMHRAVVEVNEEGTEAAASTACTMRLLSMIYPVDFVADHPFAFFVVEEVSGAVLFAGHVLDPTSS</sequence>
<dbReference type="AlphaFoldDB" id="A0A0D3HJV1"/>
<dbReference type="GO" id="GO:0005615">
    <property type="term" value="C:extracellular space"/>
    <property type="evidence" value="ECO:0007669"/>
    <property type="project" value="InterPro"/>
</dbReference>
<dbReference type="InterPro" id="IPR042178">
    <property type="entry name" value="Serpin_sf_1"/>
</dbReference>
<dbReference type="PANTHER" id="PTHR11461:SF209">
    <property type="entry name" value="SERPIN-Z8-RELATED"/>
    <property type="match status" value="1"/>
</dbReference>
<dbReference type="Gramene" id="OBART11G07460.1">
    <property type="protein sequence ID" value="OBART11G07460.1"/>
    <property type="gene ID" value="OBART11G07460"/>
</dbReference>
<name>A0A0D3HJV1_9ORYZ</name>
<dbReference type="SUPFAM" id="SSF56574">
    <property type="entry name" value="Serpins"/>
    <property type="match status" value="1"/>
</dbReference>
<reference evidence="7" key="1">
    <citation type="journal article" date="2009" name="Rice">
        <title>De Novo Next Generation Sequencing of Plant Genomes.</title>
        <authorList>
            <person name="Rounsley S."/>
            <person name="Marri P.R."/>
            <person name="Yu Y."/>
            <person name="He R."/>
            <person name="Sisneros N."/>
            <person name="Goicoechea J.L."/>
            <person name="Lee S.J."/>
            <person name="Angelova A."/>
            <person name="Kudrna D."/>
            <person name="Luo M."/>
            <person name="Affourtit J."/>
            <person name="Desany B."/>
            <person name="Knight J."/>
            <person name="Niazi F."/>
            <person name="Egholm M."/>
            <person name="Wing R.A."/>
        </authorList>
    </citation>
    <scope>NUCLEOTIDE SEQUENCE [LARGE SCALE GENOMIC DNA]</scope>
    <source>
        <strain evidence="7">cv. IRGC 105608</strain>
    </source>
</reference>
<dbReference type="GO" id="GO:0004867">
    <property type="term" value="F:serine-type endopeptidase inhibitor activity"/>
    <property type="evidence" value="ECO:0007669"/>
    <property type="project" value="UniProtKB-KW"/>
</dbReference>
<dbReference type="eggNOG" id="KOG2392">
    <property type="taxonomic scope" value="Eukaryota"/>
</dbReference>
<protein>
    <recommendedName>
        <fullName evidence="6">Serpin domain-containing protein</fullName>
    </recommendedName>
</protein>
<dbReference type="Gene3D" id="2.30.39.10">
    <property type="entry name" value="Alpha-1-antitrypsin, domain 1"/>
    <property type="match status" value="1"/>
</dbReference>
<dbReference type="Proteomes" id="UP000026960">
    <property type="component" value="Chromosome 11"/>
</dbReference>
<evidence type="ECO:0000313" key="7">
    <source>
        <dbReference type="EnsemblPlants" id="OBART11G07460.1"/>
    </source>
</evidence>
<feature type="domain" description="Serpin" evidence="6">
    <location>
        <begin position="14"/>
        <end position="462"/>
    </location>
</feature>
<evidence type="ECO:0000256" key="2">
    <source>
        <dbReference type="ARBA" id="ARBA00022690"/>
    </source>
</evidence>
<dbReference type="EnsemblPlants" id="OBART11G07460.1">
    <property type="protein sequence ID" value="OBART11G07460.1"/>
    <property type="gene ID" value="OBART11G07460"/>
</dbReference>
<evidence type="ECO:0000313" key="8">
    <source>
        <dbReference type="Proteomes" id="UP000026960"/>
    </source>
</evidence>
<dbReference type="Pfam" id="PF00079">
    <property type="entry name" value="Serpin"/>
    <property type="match status" value="3"/>
</dbReference>
<dbReference type="Gene3D" id="2.10.310.10">
    <property type="entry name" value="Serpins superfamily"/>
    <property type="match status" value="1"/>
</dbReference>
<evidence type="ECO:0000259" key="6">
    <source>
        <dbReference type="SMART" id="SM00093"/>
    </source>
</evidence>
<dbReference type="PANTHER" id="PTHR11461">
    <property type="entry name" value="SERINE PROTEASE INHIBITOR, SERPIN"/>
    <property type="match status" value="1"/>
</dbReference>
<dbReference type="InterPro" id="IPR042185">
    <property type="entry name" value="Serpin_sf_2"/>
</dbReference>
<comment type="similarity">
    <text evidence="1 5">Belongs to the serpin family.</text>
</comment>
<evidence type="ECO:0000256" key="3">
    <source>
        <dbReference type="ARBA" id="ARBA00022900"/>
    </source>
</evidence>